<evidence type="ECO:0000313" key="2">
    <source>
        <dbReference type="Proteomes" id="UP000325811"/>
    </source>
</evidence>
<protein>
    <submittedName>
        <fullName evidence="1">Uncharacterized protein</fullName>
    </submittedName>
</protein>
<proteinExistence type="predicted"/>
<sequence length="94" mass="10238">MLQRMAGFGIILKMLPARRAYPAHAGQPMAAALRGFRSSPYLPKRGRIHANVLRGARFYRLPAPTLPGPVTRLTTLNRRAGATGSRRGKIADCA</sequence>
<dbReference type="RefSeq" id="WP_007179648.1">
    <property type="nucleotide sequence ID" value="NZ_LR699553.1"/>
</dbReference>
<name>A0A5Q4YSD9_9BURK</name>
<gene>
    <name evidence="1" type="ORF">PDMSB3_0179</name>
</gene>
<evidence type="ECO:0000313" key="1">
    <source>
        <dbReference type="EMBL" id="VVD26641.1"/>
    </source>
</evidence>
<reference evidence="1 2" key="1">
    <citation type="submission" date="2019-08" db="EMBL/GenBank/DDBJ databases">
        <authorList>
            <person name="Herpell B J."/>
        </authorList>
    </citation>
    <scope>NUCLEOTIDE SEQUENCE [LARGE SCALE GENOMIC DNA]</scope>
    <source>
        <strain evidence="2">Msb3</strain>
    </source>
</reference>
<dbReference type="EMBL" id="LR699553">
    <property type="protein sequence ID" value="VVD26641.1"/>
    <property type="molecule type" value="Genomic_DNA"/>
</dbReference>
<dbReference type="Proteomes" id="UP000325811">
    <property type="component" value="Chromosome I"/>
</dbReference>
<keyword evidence="2" id="KW-1185">Reference proteome</keyword>
<dbReference type="KEGG" id="pdio:PDMSB3_0179"/>
<accession>A0A5Q4YSD9</accession>
<dbReference type="AlphaFoldDB" id="A0A5Q4YSD9"/>
<organism evidence="1 2">
    <name type="scientific">Paraburkholderia dioscoreae</name>
    <dbReference type="NCBI Taxonomy" id="2604047"/>
    <lineage>
        <taxon>Bacteria</taxon>
        <taxon>Pseudomonadati</taxon>
        <taxon>Pseudomonadota</taxon>
        <taxon>Betaproteobacteria</taxon>
        <taxon>Burkholderiales</taxon>
        <taxon>Burkholderiaceae</taxon>
        <taxon>Paraburkholderia</taxon>
    </lineage>
</organism>